<organism evidence="2 3">
    <name type="scientific">Kalanchoe fedtschenkoi</name>
    <name type="common">Lavender scallops</name>
    <name type="synonym">South American air plant</name>
    <dbReference type="NCBI Taxonomy" id="63787"/>
    <lineage>
        <taxon>Eukaryota</taxon>
        <taxon>Viridiplantae</taxon>
        <taxon>Streptophyta</taxon>
        <taxon>Embryophyta</taxon>
        <taxon>Tracheophyta</taxon>
        <taxon>Spermatophyta</taxon>
        <taxon>Magnoliopsida</taxon>
        <taxon>eudicotyledons</taxon>
        <taxon>Gunneridae</taxon>
        <taxon>Pentapetalae</taxon>
        <taxon>Saxifragales</taxon>
        <taxon>Crassulaceae</taxon>
        <taxon>Kalanchoe</taxon>
    </lineage>
</organism>
<feature type="region of interest" description="Disordered" evidence="1">
    <location>
        <begin position="201"/>
        <end position="245"/>
    </location>
</feature>
<dbReference type="PANTHER" id="PTHR33593:SF16">
    <property type="entry name" value="OS08G0110600 PROTEIN"/>
    <property type="match status" value="1"/>
</dbReference>
<dbReference type="Gramene" id="Kaladp0057s0058.1.v1.1">
    <property type="protein sequence ID" value="Kaladp0057s0058.1.v1.1"/>
    <property type="gene ID" value="Kaladp0057s0058.v1.1"/>
</dbReference>
<dbReference type="PANTHER" id="PTHR33593">
    <property type="entry name" value="DUF1442 FAMILY PROTEIN"/>
    <property type="match status" value="1"/>
</dbReference>
<keyword evidence="3" id="KW-1185">Reference proteome</keyword>
<dbReference type="EnsemblPlants" id="Kaladp0057s0058.1.v1.1">
    <property type="protein sequence ID" value="Kaladp0057s0058.1.v1.1"/>
    <property type="gene ID" value="Kaladp0057s0058.v1.1"/>
</dbReference>
<dbReference type="SUPFAM" id="SSF53335">
    <property type="entry name" value="S-adenosyl-L-methionine-dependent methyltransferases"/>
    <property type="match status" value="1"/>
</dbReference>
<proteinExistence type="predicted"/>
<evidence type="ECO:0000313" key="3">
    <source>
        <dbReference type="Proteomes" id="UP000594263"/>
    </source>
</evidence>
<evidence type="ECO:0000256" key="1">
    <source>
        <dbReference type="SAM" id="MobiDB-lite"/>
    </source>
</evidence>
<dbReference type="Gene3D" id="3.40.50.150">
    <property type="entry name" value="Vaccinia Virus protein VP39"/>
    <property type="match status" value="1"/>
</dbReference>
<feature type="compositionally biased region" description="Basic and acidic residues" evidence="1">
    <location>
        <begin position="222"/>
        <end position="231"/>
    </location>
</feature>
<feature type="compositionally biased region" description="Polar residues" evidence="1">
    <location>
        <begin position="205"/>
        <end position="221"/>
    </location>
</feature>
<name>A0A7N0U824_KALFE</name>
<sequence length="245" mass="26255">MEGEKWCPQAAMKAYLSTLHLCRESARGGAERSSSRSVVAEPECMEFISALAAGNGARLIVEIASKTTPLTVALAVAAKQTGGQMVCILPAQQQVERCKGYISTRYPDLKDIIKFASGDPCEAMRSLGDQNVEFAVINGEFGEHLQLLEIMRKSRGCSIVVERLERSGKGAGGGVVSSFGEAVRGREGVESVSLPVSGGMEVTRIKNNNGGKSSGAATTTADNHDKMGSERRRSRRRFLVTVESR</sequence>
<dbReference type="InterPro" id="IPR029063">
    <property type="entry name" value="SAM-dependent_MTases_sf"/>
</dbReference>
<protein>
    <submittedName>
        <fullName evidence="2">Uncharacterized protein</fullName>
    </submittedName>
</protein>
<dbReference type="AlphaFoldDB" id="A0A7N0U824"/>
<dbReference type="Proteomes" id="UP000594263">
    <property type="component" value="Unplaced"/>
</dbReference>
<dbReference type="Pfam" id="PF07279">
    <property type="entry name" value="DUF1442"/>
    <property type="match status" value="1"/>
</dbReference>
<evidence type="ECO:0000313" key="2">
    <source>
        <dbReference type="EnsemblPlants" id="Kaladp0057s0058.1.v1.1"/>
    </source>
</evidence>
<reference evidence="2" key="1">
    <citation type="submission" date="2021-01" db="UniProtKB">
        <authorList>
            <consortium name="EnsemblPlants"/>
        </authorList>
    </citation>
    <scope>IDENTIFICATION</scope>
</reference>
<dbReference type="OMA" id="MVMEPRS"/>
<accession>A0A7N0U824</accession>
<dbReference type="InterPro" id="IPR009902">
    <property type="entry name" value="DUF1442"/>
</dbReference>